<comment type="caution">
    <text evidence="3">The sequence shown here is derived from an EMBL/GenBank/DDBJ whole genome shotgun (WGS) entry which is preliminary data.</text>
</comment>
<reference evidence="3" key="1">
    <citation type="submission" date="2021-02" db="EMBL/GenBank/DDBJ databases">
        <authorList>
            <person name="Nowell W R."/>
        </authorList>
    </citation>
    <scope>NUCLEOTIDE SEQUENCE</scope>
</reference>
<dbReference type="EMBL" id="CAJOBG010109356">
    <property type="protein sequence ID" value="CAF4734757.1"/>
    <property type="molecule type" value="Genomic_DNA"/>
</dbReference>
<feature type="non-terminal residue" evidence="3">
    <location>
        <position position="58"/>
    </location>
</feature>
<evidence type="ECO:0000313" key="3">
    <source>
        <dbReference type="EMBL" id="CAF4765652.1"/>
    </source>
</evidence>
<keyword evidence="4" id="KW-1185">Reference proteome</keyword>
<feature type="compositionally biased region" description="Low complexity" evidence="1">
    <location>
        <begin position="7"/>
        <end position="17"/>
    </location>
</feature>
<protein>
    <submittedName>
        <fullName evidence="3">Uncharacterized protein</fullName>
    </submittedName>
</protein>
<gene>
    <name evidence="2" type="ORF">OVN521_LOCUS49584</name>
    <name evidence="3" type="ORF">OVN521_LOCUS50650</name>
</gene>
<dbReference type="EMBL" id="CAJOBG010117638">
    <property type="protein sequence ID" value="CAF4765652.1"/>
    <property type="molecule type" value="Genomic_DNA"/>
</dbReference>
<evidence type="ECO:0000313" key="2">
    <source>
        <dbReference type="EMBL" id="CAF4734757.1"/>
    </source>
</evidence>
<evidence type="ECO:0000313" key="4">
    <source>
        <dbReference type="Proteomes" id="UP000663866"/>
    </source>
</evidence>
<dbReference type="Proteomes" id="UP000663866">
    <property type="component" value="Unassembled WGS sequence"/>
</dbReference>
<feature type="compositionally biased region" description="Low complexity" evidence="1">
    <location>
        <begin position="24"/>
        <end position="39"/>
    </location>
</feature>
<evidence type="ECO:0000256" key="1">
    <source>
        <dbReference type="SAM" id="MobiDB-lite"/>
    </source>
</evidence>
<sequence>HQFSHLNNNNNNNNNNNRSSSIPSNVAVSRLSSVSSQDSGFTSQEQFFARPPSPLEEA</sequence>
<feature type="non-terminal residue" evidence="3">
    <location>
        <position position="1"/>
    </location>
</feature>
<feature type="region of interest" description="Disordered" evidence="1">
    <location>
        <begin position="1"/>
        <end position="58"/>
    </location>
</feature>
<proteinExistence type="predicted"/>
<name>A0A821MCE1_9BILA</name>
<organism evidence="3 4">
    <name type="scientific">Rotaria magnacalcarata</name>
    <dbReference type="NCBI Taxonomy" id="392030"/>
    <lineage>
        <taxon>Eukaryota</taxon>
        <taxon>Metazoa</taxon>
        <taxon>Spiralia</taxon>
        <taxon>Gnathifera</taxon>
        <taxon>Rotifera</taxon>
        <taxon>Eurotatoria</taxon>
        <taxon>Bdelloidea</taxon>
        <taxon>Philodinida</taxon>
        <taxon>Philodinidae</taxon>
        <taxon>Rotaria</taxon>
    </lineage>
</organism>
<accession>A0A821MCE1</accession>
<dbReference type="AlphaFoldDB" id="A0A821MCE1"/>